<dbReference type="EMBL" id="BJVY01000073">
    <property type="protein sequence ID" value="GEL75423.1"/>
    <property type="molecule type" value="Genomic_DNA"/>
</dbReference>
<protein>
    <submittedName>
        <fullName evidence="2">Uncharacterized protein</fullName>
    </submittedName>
</protein>
<dbReference type="Proteomes" id="UP000198717">
    <property type="component" value="Unassembled WGS sequence"/>
</dbReference>
<name>A0A511HPA2_9BACT</name>
<evidence type="ECO:0000256" key="1">
    <source>
        <dbReference type="SAM" id="MobiDB-lite"/>
    </source>
</evidence>
<reference evidence="2 5" key="2">
    <citation type="submission" date="2019-07" db="EMBL/GenBank/DDBJ databases">
        <title>Whole genome shotgun sequence of Myxococcus virescens NBRC 100334.</title>
        <authorList>
            <person name="Hosoyama A."/>
            <person name="Uohara A."/>
            <person name="Ohji S."/>
            <person name="Ichikawa N."/>
        </authorList>
    </citation>
    <scope>NUCLEOTIDE SEQUENCE [LARGE SCALE GENOMIC DNA]</scope>
    <source>
        <strain evidence="2 5">NBRC 100334</strain>
    </source>
</reference>
<organism evidence="2 5">
    <name type="scientific">Myxococcus virescens</name>
    <dbReference type="NCBI Taxonomy" id="83456"/>
    <lineage>
        <taxon>Bacteria</taxon>
        <taxon>Pseudomonadati</taxon>
        <taxon>Myxococcota</taxon>
        <taxon>Myxococcia</taxon>
        <taxon>Myxococcales</taxon>
        <taxon>Cystobacterineae</taxon>
        <taxon>Myxococcaceae</taxon>
        <taxon>Myxococcus</taxon>
    </lineage>
</organism>
<evidence type="ECO:0000313" key="2">
    <source>
        <dbReference type="EMBL" id="GEL75423.1"/>
    </source>
</evidence>
<sequence length="102" mass="11076">MGRAETLTPGYDVESARGMGNVLSDEKKQQVIALGRLGWRLRRIEDATGVRRETASGYLKAAGVGIRPPRRWGKSRPANEGTTDSMPRSRAGVRHVSASTTP</sequence>
<accession>A0A511HPA2</accession>
<proteinExistence type="predicted"/>
<dbReference type="EMBL" id="FNAJ01000014">
    <property type="protein sequence ID" value="SDE88220.1"/>
    <property type="molecule type" value="Genomic_DNA"/>
</dbReference>
<evidence type="ECO:0000313" key="4">
    <source>
        <dbReference type="Proteomes" id="UP000198717"/>
    </source>
</evidence>
<evidence type="ECO:0000313" key="3">
    <source>
        <dbReference type="EMBL" id="SDE88220.1"/>
    </source>
</evidence>
<comment type="caution">
    <text evidence="2">The sequence shown here is derived from an EMBL/GenBank/DDBJ whole genome shotgun (WGS) entry which is preliminary data.</text>
</comment>
<keyword evidence="4" id="KW-1185">Reference proteome</keyword>
<reference evidence="3 4" key="1">
    <citation type="submission" date="2016-10" db="EMBL/GenBank/DDBJ databases">
        <authorList>
            <person name="Varghese N."/>
            <person name="Submissions S."/>
        </authorList>
    </citation>
    <scope>NUCLEOTIDE SEQUENCE [LARGE SCALE GENOMIC DNA]</scope>
    <source>
        <strain evidence="3 4">DSM 2260</strain>
    </source>
</reference>
<dbReference type="Proteomes" id="UP000321224">
    <property type="component" value="Unassembled WGS sequence"/>
</dbReference>
<dbReference type="AlphaFoldDB" id="A0A511HPA2"/>
<evidence type="ECO:0000313" key="5">
    <source>
        <dbReference type="Proteomes" id="UP000321224"/>
    </source>
</evidence>
<gene>
    <name evidence="2" type="ORF">MVI01_72070</name>
    <name evidence="3" type="ORF">SAMN04488504_11416</name>
</gene>
<feature type="region of interest" description="Disordered" evidence="1">
    <location>
        <begin position="61"/>
        <end position="102"/>
    </location>
</feature>